<dbReference type="InterPro" id="IPR035979">
    <property type="entry name" value="RBD_domain_sf"/>
</dbReference>
<dbReference type="Pfam" id="PF04408">
    <property type="entry name" value="WHD_HA2"/>
    <property type="match status" value="1"/>
</dbReference>
<evidence type="ECO:0000259" key="12">
    <source>
        <dbReference type="PROSITE" id="PS51194"/>
    </source>
</evidence>
<dbReference type="PROSITE" id="PS51192">
    <property type="entry name" value="HELICASE_ATP_BIND_1"/>
    <property type="match status" value="1"/>
</dbReference>
<dbReference type="Gene3D" id="2.30.33.40">
    <property type="entry name" value="GroES chaperonin"/>
    <property type="match status" value="1"/>
</dbReference>
<proteinExistence type="inferred from homology"/>
<dbReference type="InterPro" id="IPR048333">
    <property type="entry name" value="HA2_WH"/>
</dbReference>
<dbReference type="FunFam" id="3.40.50.300:FF:002670">
    <property type="entry name" value="Os03g0282700 protein"/>
    <property type="match status" value="1"/>
</dbReference>
<reference evidence="13" key="1">
    <citation type="submission" date="2021-06" db="EMBL/GenBank/DDBJ databases">
        <authorList>
            <person name="Kallberg Y."/>
            <person name="Tangrot J."/>
            <person name="Rosling A."/>
        </authorList>
    </citation>
    <scope>NUCLEOTIDE SEQUENCE</scope>
    <source>
        <strain evidence="13">IA702</strain>
    </source>
</reference>
<evidence type="ECO:0000256" key="5">
    <source>
        <dbReference type="ARBA" id="ARBA00022840"/>
    </source>
</evidence>
<evidence type="ECO:0000259" key="11">
    <source>
        <dbReference type="PROSITE" id="PS51192"/>
    </source>
</evidence>
<keyword evidence="4" id="KW-0347">Helicase</keyword>
<evidence type="ECO:0000256" key="6">
    <source>
        <dbReference type="ARBA" id="ARBA00023186"/>
    </source>
</evidence>
<dbReference type="HAMAP" id="MF_00580">
    <property type="entry name" value="CH10"/>
    <property type="match status" value="1"/>
</dbReference>
<dbReference type="Pfam" id="PF00166">
    <property type="entry name" value="Cpn10"/>
    <property type="match status" value="1"/>
</dbReference>
<dbReference type="Pfam" id="PF21010">
    <property type="entry name" value="HA2_C"/>
    <property type="match status" value="1"/>
</dbReference>
<dbReference type="SMART" id="SM00847">
    <property type="entry name" value="HA2"/>
    <property type="match status" value="1"/>
</dbReference>
<dbReference type="SUPFAM" id="SSF50129">
    <property type="entry name" value="GroES-like"/>
    <property type="match status" value="1"/>
</dbReference>
<dbReference type="SMART" id="SM00490">
    <property type="entry name" value="HELICc"/>
    <property type="match status" value="1"/>
</dbReference>
<name>A0A9N9AQP4_9GLOM</name>
<dbReference type="CDD" id="cd00320">
    <property type="entry name" value="cpn10"/>
    <property type="match status" value="1"/>
</dbReference>
<keyword evidence="6" id="KW-0143">Chaperone</keyword>
<feature type="compositionally biased region" description="Basic and acidic residues" evidence="9">
    <location>
        <begin position="10"/>
        <end position="33"/>
    </location>
</feature>
<dbReference type="Pfam" id="PF00271">
    <property type="entry name" value="Helicase_C"/>
    <property type="match status" value="1"/>
</dbReference>
<dbReference type="Gene3D" id="3.40.50.300">
    <property type="entry name" value="P-loop containing nucleotide triphosphate hydrolases"/>
    <property type="match status" value="2"/>
</dbReference>
<comment type="similarity">
    <text evidence="1">Belongs to the GroES chaperonin family.</text>
</comment>
<evidence type="ECO:0000256" key="3">
    <source>
        <dbReference type="ARBA" id="ARBA00022801"/>
    </source>
</evidence>
<dbReference type="Proteomes" id="UP000789572">
    <property type="component" value="Unassembled WGS sequence"/>
</dbReference>
<keyword evidence="2" id="KW-0547">Nucleotide-binding</keyword>
<evidence type="ECO:0000256" key="2">
    <source>
        <dbReference type="ARBA" id="ARBA00022741"/>
    </source>
</evidence>
<dbReference type="GO" id="GO:0005739">
    <property type="term" value="C:mitochondrion"/>
    <property type="evidence" value="ECO:0007669"/>
    <property type="project" value="UniProtKB-ARBA"/>
</dbReference>
<comment type="caution">
    <text evidence="13">The sequence shown here is derived from an EMBL/GenBank/DDBJ whole genome shotgun (WGS) entry which is preliminary data.</text>
</comment>
<feature type="region of interest" description="Disordered" evidence="9">
    <location>
        <begin position="760"/>
        <end position="783"/>
    </location>
</feature>
<dbReference type="InterPro" id="IPR012677">
    <property type="entry name" value="Nucleotide-bd_a/b_plait_sf"/>
</dbReference>
<dbReference type="SUPFAM" id="SSF54928">
    <property type="entry name" value="RNA-binding domain, RBD"/>
    <property type="match status" value="1"/>
</dbReference>
<dbReference type="GO" id="GO:0044183">
    <property type="term" value="F:protein folding chaperone"/>
    <property type="evidence" value="ECO:0007669"/>
    <property type="project" value="InterPro"/>
</dbReference>
<dbReference type="InterPro" id="IPR000504">
    <property type="entry name" value="RRM_dom"/>
</dbReference>
<dbReference type="SUPFAM" id="SSF52540">
    <property type="entry name" value="P-loop containing nucleoside triphosphate hydrolases"/>
    <property type="match status" value="1"/>
</dbReference>
<evidence type="ECO:0000256" key="7">
    <source>
        <dbReference type="ARBA" id="ARBA00056825"/>
    </source>
</evidence>
<dbReference type="InterPro" id="IPR011032">
    <property type="entry name" value="GroES-like_sf"/>
</dbReference>
<dbReference type="Pfam" id="PF00076">
    <property type="entry name" value="RRM_1"/>
    <property type="match status" value="1"/>
</dbReference>
<dbReference type="OrthoDB" id="10253254at2759"/>
<feature type="domain" description="Helicase ATP-binding" evidence="11">
    <location>
        <begin position="190"/>
        <end position="376"/>
    </location>
</feature>
<dbReference type="PROSITE" id="PS50102">
    <property type="entry name" value="RRM"/>
    <property type="match status" value="1"/>
</dbReference>
<evidence type="ECO:0000256" key="9">
    <source>
        <dbReference type="SAM" id="MobiDB-lite"/>
    </source>
</evidence>
<evidence type="ECO:0000256" key="4">
    <source>
        <dbReference type="ARBA" id="ARBA00022806"/>
    </source>
</evidence>
<dbReference type="PRINTS" id="PR00297">
    <property type="entry name" value="CHAPERONIN10"/>
</dbReference>
<feature type="compositionally biased region" description="Basic and acidic residues" evidence="9">
    <location>
        <begin position="763"/>
        <end position="776"/>
    </location>
</feature>
<dbReference type="InterPro" id="IPR007502">
    <property type="entry name" value="Helicase-assoc_dom"/>
</dbReference>
<dbReference type="InterPro" id="IPR037124">
    <property type="entry name" value="Chaperonin_GroES_sf"/>
</dbReference>
<dbReference type="SMART" id="SM00360">
    <property type="entry name" value="RRM"/>
    <property type="match status" value="1"/>
</dbReference>
<evidence type="ECO:0000313" key="14">
    <source>
        <dbReference type="Proteomes" id="UP000789572"/>
    </source>
</evidence>
<dbReference type="InterPro" id="IPR001650">
    <property type="entry name" value="Helicase_C-like"/>
</dbReference>
<dbReference type="CDD" id="cd18791">
    <property type="entry name" value="SF2_C_RHA"/>
    <property type="match status" value="1"/>
</dbReference>
<evidence type="ECO:0000256" key="8">
    <source>
        <dbReference type="PROSITE-ProRule" id="PRU00176"/>
    </source>
</evidence>
<feature type="region of interest" description="Disordered" evidence="9">
    <location>
        <begin position="1"/>
        <end position="33"/>
    </location>
</feature>
<dbReference type="GO" id="GO:0004386">
    <property type="term" value="F:helicase activity"/>
    <property type="evidence" value="ECO:0007669"/>
    <property type="project" value="UniProtKB-KW"/>
</dbReference>
<dbReference type="GO" id="GO:0016787">
    <property type="term" value="F:hydrolase activity"/>
    <property type="evidence" value="ECO:0007669"/>
    <property type="project" value="UniProtKB-KW"/>
</dbReference>
<evidence type="ECO:0000259" key="10">
    <source>
        <dbReference type="PROSITE" id="PS50102"/>
    </source>
</evidence>
<dbReference type="GO" id="GO:0005524">
    <property type="term" value="F:ATP binding"/>
    <property type="evidence" value="ECO:0007669"/>
    <property type="project" value="UniProtKB-KW"/>
</dbReference>
<evidence type="ECO:0000313" key="13">
    <source>
        <dbReference type="EMBL" id="CAG8539200.1"/>
    </source>
</evidence>
<dbReference type="GO" id="GO:0003723">
    <property type="term" value="F:RNA binding"/>
    <property type="evidence" value="ECO:0007669"/>
    <property type="project" value="UniProtKB-UniRule"/>
</dbReference>
<evidence type="ECO:0000256" key="1">
    <source>
        <dbReference type="ARBA" id="ARBA00006975"/>
    </source>
</evidence>
<dbReference type="InterPro" id="IPR045844">
    <property type="entry name" value="RRM_Ist3-like"/>
</dbReference>
<dbReference type="PROSITE" id="PS51194">
    <property type="entry name" value="HELICASE_CTER"/>
    <property type="match status" value="1"/>
</dbReference>
<organism evidence="13 14">
    <name type="scientific">Paraglomus occultum</name>
    <dbReference type="NCBI Taxonomy" id="144539"/>
    <lineage>
        <taxon>Eukaryota</taxon>
        <taxon>Fungi</taxon>
        <taxon>Fungi incertae sedis</taxon>
        <taxon>Mucoromycota</taxon>
        <taxon>Glomeromycotina</taxon>
        <taxon>Glomeromycetes</taxon>
        <taxon>Paraglomerales</taxon>
        <taxon>Paraglomeraceae</taxon>
        <taxon>Paraglomus</taxon>
    </lineage>
</organism>
<gene>
    <name evidence="13" type="ORF">POCULU_LOCUS4449</name>
</gene>
<dbReference type="EMBL" id="CAJVPJ010000577">
    <property type="protein sequence ID" value="CAG8539200.1"/>
    <property type="molecule type" value="Genomic_DNA"/>
</dbReference>
<keyword evidence="3" id="KW-0378">Hydrolase</keyword>
<feature type="domain" description="RRM" evidence="10">
    <location>
        <begin position="1200"/>
        <end position="1278"/>
    </location>
</feature>
<dbReference type="FunFam" id="2.30.33.40:FF:000002">
    <property type="entry name" value="10 kDa chaperonin, mitochondrial"/>
    <property type="match status" value="1"/>
</dbReference>
<dbReference type="SMART" id="SM00883">
    <property type="entry name" value="Cpn10"/>
    <property type="match status" value="1"/>
</dbReference>
<sequence>MSYRHYRSNRKYDEPTERYTPDGRLVKNESPRETREDIPLKEILRRPDLREEFLKEARESIAIDKDALRKEDVTIESESDEELWSKDIEDRFFSYRPGSESFITRGDDDYFAFREFFVKYKSHRKIKLKQLAKEQPSQKRLTKSAEELKSVKYALVLFDDFKRKKDAATKEKIQKDRAALPIAPFKDAILTALRRHRVILVAGDTGCGKSTQVPQYLMEAGVQKIACTQPRRIACFSLAKRVGYETMKAYGSQIGYQVRFEGTKSNKTRILFLTEGLLLRQYASDNWLAQYDVIIVDEVHERHLMGKNFGIFGARDEDNSFSNKNYCLFTEGDFLLGVLKQLLRDREDVYIVLMSATINSELFSKYFDAPTITIPGKMYEVEILYRPHNEEDINLIDDKNYKARLEADIKYSIPAKSDRIDSTPYLKIMEQIDQTYSANERGDLLIFMSGINEISQLAEEVKLYANYTKRWIVLMLHSSLSVEEQEKVFDIAPEGIRKCIISSNIAETSVTIDGIRFIIDSGRVKELGHDEGLHKLSEFWISKASAKQRAGRAGRTGPGICYRLYSEREYQHLNDFAIPEILRVPVEPIVLQLKALDLGDPRDFDYVERPPTASIESSIKFLQMLGALDDRENLTALGRVLSNLPIDVILGKMLVMATVFDLIEPVVTIAAALNVQSPFIRLGNNPKPEIIQNRRTLDSSHGDPFTLLNVWQEWVKIKADRSESSRSWCKRHGVEEQRLYEITKLKRQFEDIMGDAGLISQENNRREQEREWMSARDKRKRKEQQHLLRRQKYIQKSSKRRKILKFQEEGEEERDDTDLEHIDIRDLEFNLSHDAKSLREKSTSALASEKDINVLKLILCSGSPLKLIIWFIVTGPIFKFSSLSDVIFAIFLYRCLIYTTSRSGVLPKDANDELLAYVQLLETNKPYLVNIMRVPTVHTSLLFGSSIDTNADCSLIIVDDYLVLRFRGARIAEKVLVITYQLRKLWGLLVERKLESGKRKASFSTSKRDTVGDKVSDDVLLTMPPAIQKIYKDEWLMDKYEQEYDEDDFSALSEELSRKLAGFMDSPITCETGRAKASELLLMSSGQTSKEEDPTIWDSEKVVKHGVQITSYLRWNSVHPSSLGTKSSSADSVTANKRRDYVYRSYWHCEKCNSDFTFNQTEIEEHTMSVTKEILRINTREAERNISETASWHNQYADSPYIFVGNIPFELTEGDIICVFSQYGEILNIDLIRDQQTGKSKGFAFIRYEDQRSTILAVDNLNGIKILGRTIRVDHASATTKDGERRTGMNALPQKQKSRLPHKLYGVASSENTILVLVKKLTNWRLLQVDERACYFNGYYMKRTIKIFNFYYLKLENEKAAATKNIRSIIPLLDRVLIQRIKAEQKTAAGILIPEKSLETYNEGQVIAVGKGALDKHGKHIPPQVKEGDRVLIPTYGGNTIKVGDEEYHIFRDHEILAKINE</sequence>
<dbReference type="PANTHER" id="PTHR18934:SF221">
    <property type="entry name" value="ATP-DEPENDENT RNA HELICASE DHX34-RELATED"/>
    <property type="match status" value="1"/>
</dbReference>
<dbReference type="GO" id="GO:0000398">
    <property type="term" value="P:mRNA splicing, via spliceosome"/>
    <property type="evidence" value="ECO:0007669"/>
    <property type="project" value="InterPro"/>
</dbReference>
<dbReference type="Gene3D" id="3.30.70.330">
    <property type="match status" value="1"/>
</dbReference>
<feature type="domain" description="Helicase C-terminal" evidence="12">
    <location>
        <begin position="431"/>
        <end position="597"/>
    </location>
</feature>
<dbReference type="PANTHER" id="PTHR18934">
    <property type="entry name" value="ATP-DEPENDENT RNA HELICASE"/>
    <property type="match status" value="1"/>
</dbReference>
<dbReference type="InterPro" id="IPR014001">
    <property type="entry name" value="Helicase_ATP-bd"/>
</dbReference>
<dbReference type="SMART" id="SM00487">
    <property type="entry name" value="DEXDc"/>
    <property type="match status" value="1"/>
</dbReference>
<dbReference type="CDD" id="cd12411">
    <property type="entry name" value="RRM_ist3_like"/>
    <property type="match status" value="1"/>
</dbReference>
<keyword evidence="14" id="KW-1185">Reference proteome</keyword>
<protein>
    <submittedName>
        <fullName evidence="13">3906_t:CDS:1</fullName>
    </submittedName>
</protein>
<dbReference type="InterPro" id="IPR027417">
    <property type="entry name" value="P-loop_NTPase"/>
</dbReference>
<accession>A0A9N9AQP4</accession>
<dbReference type="InterPro" id="IPR020818">
    <property type="entry name" value="Chaperonin_GroES"/>
</dbReference>
<comment type="function">
    <text evidence="7">Eukaryotic CPN10 homolog which is essential for mitochondrial protein biogenesis, together with CPN60. Binds to CPN60 in the presence of Mg-ATP and suppresses the ATPase activity of the latter.</text>
</comment>
<dbReference type="Gene3D" id="1.20.120.1080">
    <property type="match status" value="1"/>
</dbReference>
<keyword evidence="8" id="KW-0694">RNA-binding</keyword>
<keyword evidence="5" id="KW-0067">ATP-binding</keyword>